<reference evidence="1 2" key="2">
    <citation type="journal article" date="2022" name="Mol. Ecol. Resour.">
        <title>The genomes of chicory, endive, great burdock and yacon provide insights into Asteraceae paleo-polyploidization history and plant inulin production.</title>
        <authorList>
            <person name="Fan W."/>
            <person name="Wang S."/>
            <person name="Wang H."/>
            <person name="Wang A."/>
            <person name="Jiang F."/>
            <person name="Liu H."/>
            <person name="Zhao H."/>
            <person name="Xu D."/>
            <person name="Zhang Y."/>
        </authorList>
    </citation>
    <scope>NUCLEOTIDE SEQUENCE [LARGE SCALE GENOMIC DNA]</scope>
    <source>
        <strain evidence="2">cv. Punajuju</strain>
        <tissue evidence="1">Leaves</tissue>
    </source>
</reference>
<sequence length="326" mass="36362">MKDFDQGPQSNRKNNPTNTTHFGSLSPTGYCTEGKSSSKGFTRETKMATLELVPISFSRLSYSSNPPLMLPTILKLSIPTCTQLHNKPNFSPLTISRKFQAFSTPSTTAAIQEDVPVEQNEIPDETQKEIIQKRLFVLNLPWSYAVDDLKNLFSECGTVEDAEIIKRKKDGKSRGYAFVTMGSTEEALTVIQKFDSHELMGRIIRVEFAKDNKKSSSSPPLSSPGEKRYKLYVSNLAWRVRANHLREFFGELNPVSTRVVFESPEGRSAGYGFVTFGSKEEAESAISAFNGKELLGRAITLAFSERDADKSETEEEEASIEEPVES</sequence>
<comment type="caution">
    <text evidence="1">The sequence shown here is derived from an EMBL/GenBank/DDBJ whole genome shotgun (WGS) entry which is preliminary data.</text>
</comment>
<evidence type="ECO:0000313" key="1">
    <source>
        <dbReference type="EMBL" id="KAI3750913.1"/>
    </source>
</evidence>
<gene>
    <name evidence="1" type="ORF">L2E82_21828</name>
</gene>
<evidence type="ECO:0000313" key="2">
    <source>
        <dbReference type="Proteomes" id="UP001055811"/>
    </source>
</evidence>
<accession>A0ACB9DWR6</accession>
<dbReference type="EMBL" id="CM042012">
    <property type="protein sequence ID" value="KAI3750913.1"/>
    <property type="molecule type" value="Genomic_DNA"/>
</dbReference>
<protein>
    <submittedName>
        <fullName evidence="1">Uncharacterized protein</fullName>
    </submittedName>
</protein>
<reference evidence="2" key="1">
    <citation type="journal article" date="2022" name="Mol. Ecol. Resour.">
        <title>The genomes of chicory, endive, great burdock and yacon provide insights into Asteraceae palaeo-polyploidization history and plant inulin production.</title>
        <authorList>
            <person name="Fan W."/>
            <person name="Wang S."/>
            <person name="Wang H."/>
            <person name="Wang A."/>
            <person name="Jiang F."/>
            <person name="Liu H."/>
            <person name="Zhao H."/>
            <person name="Xu D."/>
            <person name="Zhang Y."/>
        </authorList>
    </citation>
    <scope>NUCLEOTIDE SEQUENCE [LARGE SCALE GENOMIC DNA]</scope>
    <source>
        <strain evidence="2">cv. Punajuju</strain>
    </source>
</reference>
<keyword evidence="2" id="KW-1185">Reference proteome</keyword>
<dbReference type="Proteomes" id="UP001055811">
    <property type="component" value="Linkage Group LG04"/>
</dbReference>
<name>A0ACB9DWR6_CICIN</name>
<proteinExistence type="predicted"/>
<organism evidence="1 2">
    <name type="scientific">Cichorium intybus</name>
    <name type="common">Chicory</name>
    <dbReference type="NCBI Taxonomy" id="13427"/>
    <lineage>
        <taxon>Eukaryota</taxon>
        <taxon>Viridiplantae</taxon>
        <taxon>Streptophyta</taxon>
        <taxon>Embryophyta</taxon>
        <taxon>Tracheophyta</taxon>
        <taxon>Spermatophyta</taxon>
        <taxon>Magnoliopsida</taxon>
        <taxon>eudicotyledons</taxon>
        <taxon>Gunneridae</taxon>
        <taxon>Pentapetalae</taxon>
        <taxon>asterids</taxon>
        <taxon>campanulids</taxon>
        <taxon>Asterales</taxon>
        <taxon>Asteraceae</taxon>
        <taxon>Cichorioideae</taxon>
        <taxon>Cichorieae</taxon>
        <taxon>Cichoriinae</taxon>
        <taxon>Cichorium</taxon>
    </lineage>
</organism>